<gene>
    <name evidence="1" type="ORF">RBH19_09345</name>
</gene>
<comment type="caution">
    <text evidence="1">The sequence shown here is derived from an EMBL/GenBank/DDBJ whole genome shotgun (WGS) entry which is preliminary data.</text>
</comment>
<dbReference type="InterPro" id="IPR041916">
    <property type="entry name" value="Anti_sigma_zinc_sf"/>
</dbReference>
<evidence type="ECO:0000313" key="2">
    <source>
        <dbReference type="Proteomes" id="UP001239019"/>
    </source>
</evidence>
<evidence type="ECO:0008006" key="3">
    <source>
        <dbReference type="Google" id="ProtNLM"/>
    </source>
</evidence>
<sequence length="204" mass="21955">MHATTRELMAMNDGEPVDTAVSRHVSDCEECRSAMAALSEQQAALRALPALAAPDAAWEAIRAGMKRPAPDSGSRRPPILPLALAASLAGLLMVTVLEHTPPGDRAGNGLHHSLAAEALQAEAMELRDVRRLMGSGQVPLSLDAASTIDALDQRLDRLDTRLADSREPKERHRLWQEKVHLLEAALILEASENDSLLFADAAIL</sequence>
<evidence type="ECO:0000313" key="1">
    <source>
        <dbReference type="EMBL" id="MDQ2070080.1"/>
    </source>
</evidence>
<proteinExistence type="predicted"/>
<name>A0ABU0WAV9_9GAMM</name>
<protein>
    <recommendedName>
        <fullName evidence="3">Zinc-finger domain-containing protein</fullName>
    </recommendedName>
</protein>
<reference evidence="1 2" key="1">
    <citation type="submission" date="2023-08" db="EMBL/GenBank/DDBJ databases">
        <title>Whole-genome sequencing of halo(alkali)philic microorganisms from hypersaline lakes.</title>
        <authorList>
            <person name="Sorokin D.Y."/>
            <person name="Abbas B."/>
            <person name="Merkel A.Y."/>
        </authorList>
    </citation>
    <scope>NUCLEOTIDE SEQUENCE [LARGE SCALE GENOMIC DNA]</scope>
    <source>
        <strain evidence="1 2">AB-CW4</strain>
    </source>
</reference>
<dbReference type="Gene3D" id="1.10.10.1320">
    <property type="entry name" value="Anti-sigma factor, zinc-finger domain"/>
    <property type="match status" value="1"/>
</dbReference>
<accession>A0ABU0WAV9</accession>
<dbReference type="Proteomes" id="UP001239019">
    <property type="component" value="Unassembled WGS sequence"/>
</dbReference>
<keyword evidence="2" id="KW-1185">Reference proteome</keyword>
<organism evidence="1 2">
    <name type="scientific">Natronospira bacteriovora</name>
    <dbReference type="NCBI Taxonomy" id="3069753"/>
    <lineage>
        <taxon>Bacteria</taxon>
        <taxon>Pseudomonadati</taxon>
        <taxon>Pseudomonadota</taxon>
        <taxon>Gammaproteobacteria</taxon>
        <taxon>Natronospirales</taxon>
        <taxon>Natronospiraceae</taxon>
        <taxon>Natronospira</taxon>
    </lineage>
</organism>
<dbReference type="RefSeq" id="WP_306728576.1">
    <property type="nucleotide sequence ID" value="NZ_JAVDDT010000005.1"/>
</dbReference>
<dbReference type="EMBL" id="JAVDDT010000005">
    <property type="protein sequence ID" value="MDQ2070080.1"/>
    <property type="molecule type" value="Genomic_DNA"/>
</dbReference>